<dbReference type="Proteomes" id="UP000034617">
    <property type="component" value="Unassembled WGS sequence"/>
</dbReference>
<proteinExistence type="predicted"/>
<dbReference type="AlphaFoldDB" id="A0A0G1JH03"/>
<evidence type="ECO:0000313" key="2">
    <source>
        <dbReference type="Proteomes" id="UP000034617"/>
    </source>
</evidence>
<protein>
    <submittedName>
        <fullName evidence="1">Uncharacterized protein</fullName>
    </submittedName>
</protein>
<comment type="caution">
    <text evidence="1">The sequence shown here is derived from an EMBL/GenBank/DDBJ whole genome shotgun (WGS) entry which is preliminary data.</text>
</comment>
<accession>A0A0G1JH03</accession>
<dbReference type="EMBL" id="LCHM01000069">
    <property type="protein sequence ID" value="KKT34629.1"/>
    <property type="molecule type" value="Genomic_DNA"/>
</dbReference>
<reference evidence="1 2" key="1">
    <citation type="journal article" date="2015" name="Nature">
        <title>rRNA introns, odd ribosomes, and small enigmatic genomes across a large radiation of phyla.</title>
        <authorList>
            <person name="Brown C.T."/>
            <person name="Hug L.A."/>
            <person name="Thomas B.C."/>
            <person name="Sharon I."/>
            <person name="Castelle C.J."/>
            <person name="Singh A."/>
            <person name="Wilkins M.J."/>
            <person name="Williams K.H."/>
            <person name="Banfield J.F."/>
        </authorList>
    </citation>
    <scope>NUCLEOTIDE SEQUENCE [LARGE SCALE GENOMIC DNA]</scope>
</reference>
<evidence type="ECO:0000313" key="1">
    <source>
        <dbReference type="EMBL" id="KKT34629.1"/>
    </source>
</evidence>
<sequence>MSNPDDDDTDFAGIRNTRRLLKEQGLNDIPNPLEATDRPQPWIRSLLKTIEIGNIETGTTYRSPKKIKEGDPLSVFQWYLYDGIGRMIAVHLGISNDNKNQERCGDWIACALTEAAVVLAEEGDQDAQRVVRSMLDMEFIAEGWLLTDQLIERAKAFKN</sequence>
<name>A0A0G1JH03_9BACT</name>
<organism evidence="1 2">
    <name type="scientific">Candidatus Gottesmanbacteria bacterium GW2011_GWB1_44_11c</name>
    <dbReference type="NCBI Taxonomy" id="1618447"/>
    <lineage>
        <taxon>Bacteria</taxon>
        <taxon>Candidatus Gottesmaniibacteriota</taxon>
    </lineage>
</organism>
<gene>
    <name evidence="1" type="ORF">UW22_C0069G0003</name>
</gene>